<evidence type="ECO:0000256" key="5">
    <source>
        <dbReference type="ARBA" id="ARBA00022448"/>
    </source>
</evidence>
<feature type="transmembrane region" description="Helical" evidence="13">
    <location>
        <begin position="77"/>
        <end position="94"/>
    </location>
</feature>
<keyword evidence="8 13" id="KW-1133">Transmembrane helix</keyword>
<organism evidence="14 15">
    <name type="scientific">Rubus virus 1</name>
    <dbReference type="NCBI Taxonomy" id="2754817"/>
    <lineage>
        <taxon>Viruses</taxon>
        <taxon>Riboviria</taxon>
        <taxon>Orthornavirae</taxon>
        <taxon>Kitrinoviricota</taxon>
        <taxon>Alsuviricetes</taxon>
        <taxon>Tymovirales</taxon>
        <taxon>Betaflexiviridae</taxon>
        <taxon>Quinvirinae</taxon>
        <taxon>Foveavirus</taxon>
        <taxon>Foveavirus unirubi</taxon>
        <taxon>Foveavirus RuV1</taxon>
    </lineage>
</organism>
<evidence type="ECO:0000256" key="9">
    <source>
        <dbReference type="ARBA" id="ARBA00023031"/>
    </source>
</evidence>
<evidence type="ECO:0000256" key="1">
    <source>
        <dbReference type="ARBA" id="ARBA00002252"/>
    </source>
</evidence>
<comment type="function">
    <text evidence="1">Plays a role in viral cell-to-cell propagation, by facilitating genome transport to neighboring plant cells through plasmosdesmata,.</text>
</comment>
<reference evidence="14" key="2">
    <citation type="submission" date="2020-01" db="EMBL/GenBank/DDBJ databases">
        <authorList>
            <person name="Roumi V."/>
            <person name="Gazel M."/>
            <person name="Caglayan K."/>
            <person name="Massart S."/>
        </authorList>
    </citation>
    <scope>NUCLEOTIDE SEQUENCE</scope>
    <source>
        <strain evidence="14">E23</strain>
    </source>
</reference>
<evidence type="ECO:0000313" key="14">
    <source>
        <dbReference type="EMBL" id="QLI58027.1"/>
    </source>
</evidence>
<dbReference type="Pfam" id="PF01307">
    <property type="entry name" value="Plant_vir_prot"/>
    <property type="match status" value="1"/>
</dbReference>
<evidence type="ECO:0000256" key="7">
    <source>
        <dbReference type="ARBA" id="ARBA00022870"/>
    </source>
</evidence>
<dbReference type="Proteomes" id="UP000831008">
    <property type="component" value="Segment"/>
</dbReference>
<dbReference type="RefSeq" id="YP_010800401.1">
    <property type="nucleotide sequence ID" value="NC_076865.1"/>
</dbReference>
<keyword evidence="6 13" id="KW-0812">Transmembrane</keyword>
<keyword evidence="10 13" id="KW-0472">Membrane</keyword>
<reference evidence="14" key="1">
    <citation type="journal article" date="2020" name="Virus Res.">
        <title>Identification and molecular characterization of a novel foveavirus from Rubus spp. in Turkey.</title>
        <authorList>
            <person name="Gazel M."/>
            <person name="Roumi V."/>
            <person name="Ordek K."/>
            <person name="Maclot F."/>
            <person name="Massart S."/>
            <person name="Caglayan K."/>
        </authorList>
    </citation>
    <scope>NUCLEOTIDE SEQUENCE</scope>
    <source>
        <strain evidence="14">E23</strain>
    </source>
</reference>
<keyword evidence="9" id="KW-0916">Viral movement protein</keyword>
<comment type="subcellular location">
    <subcellularLocation>
        <location evidence="2">Host endoplasmic reticulum membrane</location>
    </subcellularLocation>
</comment>
<evidence type="ECO:0000313" key="15">
    <source>
        <dbReference type="Proteomes" id="UP000831008"/>
    </source>
</evidence>
<name>A0AAE7G3N9_9VIRU</name>
<evidence type="ECO:0000256" key="11">
    <source>
        <dbReference type="ARBA" id="ARBA00023184"/>
    </source>
</evidence>
<evidence type="ECO:0000256" key="3">
    <source>
        <dbReference type="ARBA" id="ARBA00010321"/>
    </source>
</evidence>
<dbReference type="GO" id="GO:0046740">
    <property type="term" value="P:transport of virus in host, cell to cell"/>
    <property type="evidence" value="ECO:0007669"/>
    <property type="project" value="UniProtKB-KW"/>
</dbReference>
<accession>A0AAE7G3N9</accession>
<evidence type="ECO:0000256" key="12">
    <source>
        <dbReference type="ARBA" id="ARBA00032240"/>
    </source>
</evidence>
<keyword evidence="15" id="KW-1185">Reference proteome</keyword>
<dbReference type="InterPro" id="IPR001896">
    <property type="entry name" value="Plant_vir_prot"/>
</dbReference>
<dbReference type="GeneID" id="80539002"/>
<dbReference type="EMBL" id="MN944023">
    <property type="protein sequence ID" value="QLI58027.1"/>
    <property type="molecule type" value="Genomic_RNA"/>
</dbReference>
<feature type="transmembrane region" description="Helical" evidence="13">
    <location>
        <begin position="12"/>
        <end position="30"/>
    </location>
</feature>
<evidence type="ECO:0000256" key="6">
    <source>
        <dbReference type="ARBA" id="ARBA00022692"/>
    </source>
</evidence>
<dbReference type="GO" id="GO:0044167">
    <property type="term" value="C:host cell endoplasmic reticulum membrane"/>
    <property type="evidence" value="ECO:0007669"/>
    <property type="project" value="UniProtKB-SubCell"/>
</dbReference>
<keyword evidence="11" id="KW-1038">Host endoplasmic reticulum</keyword>
<evidence type="ECO:0000256" key="13">
    <source>
        <dbReference type="SAM" id="Phobius"/>
    </source>
</evidence>
<dbReference type="KEGG" id="vg:80539002"/>
<evidence type="ECO:0000256" key="8">
    <source>
        <dbReference type="ARBA" id="ARBA00022989"/>
    </source>
</evidence>
<keyword evidence="7" id="KW-1043">Host membrane</keyword>
<protein>
    <recommendedName>
        <fullName evidence="4">Movement protein TGB2</fullName>
    </recommendedName>
    <alternativeName>
        <fullName evidence="12">Triple gene block 2 protein</fullName>
    </alternativeName>
</protein>
<sequence length="119" mass="12771">MSLTAPPDYSKLLLPVSIGIAIGVVFYTLTRSNLPHVGDNIHSLPHGGRYVDGTKRIDYCSPREKFPSSNLFQSGPSNWAAITVIVLIVLIHAVQRFSGRNSVICSCSAGAACSSGIRR</sequence>
<keyword evidence="5" id="KW-0813">Transport</keyword>
<proteinExistence type="inferred from homology"/>
<evidence type="ECO:0000256" key="2">
    <source>
        <dbReference type="ARBA" id="ARBA00004625"/>
    </source>
</evidence>
<evidence type="ECO:0000256" key="10">
    <source>
        <dbReference type="ARBA" id="ARBA00023136"/>
    </source>
</evidence>
<comment type="similarity">
    <text evidence="3">Belongs to the Tymovirales TGBp2 protein family.</text>
</comment>
<evidence type="ECO:0000256" key="4">
    <source>
        <dbReference type="ARBA" id="ARBA00013304"/>
    </source>
</evidence>